<keyword evidence="3" id="KW-0862">Zinc</keyword>
<protein>
    <recommendedName>
        <fullName evidence="4">CENP-V/GFA domain-containing protein</fullName>
    </recommendedName>
</protein>
<dbReference type="Proteomes" id="UP000326565">
    <property type="component" value="Unassembled WGS sequence"/>
</dbReference>
<dbReference type="GO" id="GO:0016846">
    <property type="term" value="F:carbon-sulfur lyase activity"/>
    <property type="evidence" value="ECO:0007669"/>
    <property type="project" value="InterPro"/>
</dbReference>
<dbReference type="GO" id="GO:0046872">
    <property type="term" value="F:metal ion binding"/>
    <property type="evidence" value="ECO:0007669"/>
    <property type="project" value="UniProtKB-KW"/>
</dbReference>
<sequence length="85" mass="9625">METYNANCHCGTVRFSFSLPSLKSTKVNQCNCSIRTKNGYLLVYPLRTDGLFHSGEKQLAQYRFGNRAKPHKFCPNCGTSVLIDF</sequence>
<dbReference type="InterPro" id="IPR011057">
    <property type="entry name" value="Mss4-like_sf"/>
</dbReference>
<dbReference type="EMBL" id="ML732172">
    <property type="protein sequence ID" value="KAB8077180.1"/>
    <property type="molecule type" value="Genomic_DNA"/>
</dbReference>
<dbReference type="AlphaFoldDB" id="A0A5N5XDE8"/>
<comment type="similarity">
    <text evidence="1">Belongs to the Gfa family.</text>
</comment>
<keyword evidence="2" id="KW-0479">Metal-binding</keyword>
<dbReference type="InterPro" id="IPR006913">
    <property type="entry name" value="CENP-V/GFA"/>
</dbReference>
<evidence type="ECO:0000256" key="2">
    <source>
        <dbReference type="ARBA" id="ARBA00022723"/>
    </source>
</evidence>
<evidence type="ECO:0000256" key="1">
    <source>
        <dbReference type="ARBA" id="ARBA00005495"/>
    </source>
</evidence>
<evidence type="ECO:0000256" key="3">
    <source>
        <dbReference type="ARBA" id="ARBA00022833"/>
    </source>
</evidence>
<dbReference type="Pfam" id="PF04828">
    <property type="entry name" value="GFA"/>
    <property type="match status" value="1"/>
</dbReference>
<gene>
    <name evidence="5" type="ORF">BDV29DRAFT_168912</name>
</gene>
<proteinExistence type="inferred from homology"/>
<dbReference type="PANTHER" id="PTHR28620">
    <property type="entry name" value="CENTROMERE PROTEIN V"/>
    <property type="match status" value="1"/>
</dbReference>
<dbReference type="PANTHER" id="PTHR28620:SF1">
    <property type="entry name" value="CENP-V_GFA DOMAIN-CONTAINING PROTEIN"/>
    <property type="match status" value="1"/>
</dbReference>
<dbReference type="OrthoDB" id="2993351at2759"/>
<dbReference type="SUPFAM" id="SSF51316">
    <property type="entry name" value="Mss4-like"/>
    <property type="match status" value="1"/>
</dbReference>
<name>A0A5N5XDE8_9EURO</name>
<feature type="domain" description="CENP-V/GFA" evidence="4">
    <location>
        <begin position="4"/>
        <end position="85"/>
    </location>
</feature>
<dbReference type="InterPro" id="IPR052355">
    <property type="entry name" value="CENP-V-like"/>
</dbReference>
<dbReference type="Gene3D" id="2.170.150.70">
    <property type="match status" value="1"/>
</dbReference>
<dbReference type="PROSITE" id="PS51891">
    <property type="entry name" value="CENP_V_GFA"/>
    <property type="match status" value="1"/>
</dbReference>
<keyword evidence="6" id="KW-1185">Reference proteome</keyword>
<evidence type="ECO:0000313" key="5">
    <source>
        <dbReference type="EMBL" id="KAB8077180.1"/>
    </source>
</evidence>
<organism evidence="5 6">
    <name type="scientific">Aspergillus leporis</name>
    <dbReference type="NCBI Taxonomy" id="41062"/>
    <lineage>
        <taxon>Eukaryota</taxon>
        <taxon>Fungi</taxon>
        <taxon>Dikarya</taxon>
        <taxon>Ascomycota</taxon>
        <taxon>Pezizomycotina</taxon>
        <taxon>Eurotiomycetes</taxon>
        <taxon>Eurotiomycetidae</taxon>
        <taxon>Eurotiales</taxon>
        <taxon>Aspergillaceae</taxon>
        <taxon>Aspergillus</taxon>
        <taxon>Aspergillus subgen. Circumdati</taxon>
    </lineage>
</organism>
<evidence type="ECO:0000313" key="6">
    <source>
        <dbReference type="Proteomes" id="UP000326565"/>
    </source>
</evidence>
<evidence type="ECO:0000259" key="4">
    <source>
        <dbReference type="PROSITE" id="PS51891"/>
    </source>
</evidence>
<accession>A0A5N5XDE8</accession>
<reference evidence="5 6" key="1">
    <citation type="submission" date="2019-04" db="EMBL/GenBank/DDBJ databases">
        <title>Friends and foes A comparative genomics study of 23 Aspergillus species from section Flavi.</title>
        <authorList>
            <consortium name="DOE Joint Genome Institute"/>
            <person name="Kjaerbolling I."/>
            <person name="Vesth T."/>
            <person name="Frisvad J.C."/>
            <person name="Nybo J.L."/>
            <person name="Theobald S."/>
            <person name="Kildgaard S."/>
            <person name="Isbrandt T."/>
            <person name="Kuo A."/>
            <person name="Sato A."/>
            <person name="Lyhne E.K."/>
            <person name="Kogle M.E."/>
            <person name="Wiebenga A."/>
            <person name="Kun R.S."/>
            <person name="Lubbers R.J."/>
            <person name="Makela M.R."/>
            <person name="Barry K."/>
            <person name="Chovatia M."/>
            <person name="Clum A."/>
            <person name="Daum C."/>
            <person name="Haridas S."/>
            <person name="He G."/>
            <person name="LaButti K."/>
            <person name="Lipzen A."/>
            <person name="Mondo S."/>
            <person name="Riley R."/>
            <person name="Salamov A."/>
            <person name="Simmons B.A."/>
            <person name="Magnuson J.K."/>
            <person name="Henrissat B."/>
            <person name="Mortensen U.H."/>
            <person name="Larsen T.O."/>
            <person name="Devries R.P."/>
            <person name="Grigoriev I.V."/>
            <person name="Machida M."/>
            <person name="Baker S.E."/>
            <person name="Andersen M.R."/>
        </authorList>
    </citation>
    <scope>NUCLEOTIDE SEQUENCE [LARGE SCALE GENOMIC DNA]</scope>
    <source>
        <strain evidence="5 6">CBS 151.66</strain>
    </source>
</reference>